<evidence type="ECO:0000256" key="1">
    <source>
        <dbReference type="ARBA" id="ARBA00002684"/>
    </source>
</evidence>
<evidence type="ECO:0000256" key="9">
    <source>
        <dbReference type="ARBA" id="ARBA00030750"/>
    </source>
</evidence>
<evidence type="ECO:0000256" key="5">
    <source>
        <dbReference type="ARBA" id="ARBA00022475"/>
    </source>
</evidence>
<feature type="transmembrane region" description="Helical" evidence="11">
    <location>
        <begin position="161"/>
        <end position="184"/>
    </location>
</feature>
<evidence type="ECO:0000256" key="11">
    <source>
        <dbReference type="SAM" id="Phobius"/>
    </source>
</evidence>
<accession>A0ABS3ARX8</accession>
<dbReference type="PROSITE" id="PS00874">
    <property type="entry name" value="T2SP_F"/>
    <property type="match status" value="1"/>
</dbReference>
<feature type="domain" description="Type II secretion system protein GspF" evidence="12">
    <location>
        <begin position="62"/>
        <end position="185"/>
    </location>
</feature>
<dbReference type="Gene3D" id="1.20.81.30">
    <property type="entry name" value="Type II secretion system (T2SS), domain F"/>
    <property type="match status" value="2"/>
</dbReference>
<evidence type="ECO:0000256" key="10">
    <source>
        <dbReference type="RuleBase" id="RU003923"/>
    </source>
</evidence>
<evidence type="ECO:0000256" key="8">
    <source>
        <dbReference type="ARBA" id="ARBA00023136"/>
    </source>
</evidence>
<organism evidence="13 14">
    <name type="scientific">Simkania negevensis</name>
    <dbReference type="NCBI Taxonomy" id="83561"/>
    <lineage>
        <taxon>Bacteria</taxon>
        <taxon>Pseudomonadati</taxon>
        <taxon>Chlamydiota</taxon>
        <taxon>Chlamydiia</taxon>
        <taxon>Parachlamydiales</taxon>
        <taxon>Simkaniaceae</taxon>
        <taxon>Simkania</taxon>
    </lineage>
</organism>
<protein>
    <recommendedName>
        <fullName evidence="9">General secretion pathway protein F</fullName>
    </recommendedName>
</protein>
<evidence type="ECO:0000256" key="3">
    <source>
        <dbReference type="ARBA" id="ARBA00005745"/>
    </source>
</evidence>
<reference evidence="13 14" key="1">
    <citation type="submission" date="2021-02" db="EMBL/GenBank/DDBJ databases">
        <title>Activity-based single-cell genomes from oceanic crustal fluid captures similar information to metagenomic and metatranscriptomic surveys with orders of magnitude less sampling.</title>
        <authorList>
            <person name="D'Angelo T.S."/>
            <person name="Orcutt B.N."/>
        </authorList>
    </citation>
    <scope>NUCLEOTIDE SEQUENCE [LARGE SCALE GENOMIC DNA]</scope>
    <source>
        <strain evidence="13">AH-315-G07</strain>
    </source>
</reference>
<keyword evidence="5" id="KW-1003">Cell membrane</keyword>
<feature type="domain" description="Type II secretion system protein GspF" evidence="12">
    <location>
        <begin position="264"/>
        <end position="386"/>
    </location>
</feature>
<evidence type="ECO:0000259" key="12">
    <source>
        <dbReference type="Pfam" id="PF00482"/>
    </source>
</evidence>
<evidence type="ECO:0000313" key="13">
    <source>
        <dbReference type="EMBL" id="MBN4067125.1"/>
    </source>
</evidence>
<evidence type="ECO:0000256" key="6">
    <source>
        <dbReference type="ARBA" id="ARBA00022692"/>
    </source>
</evidence>
<dbReference type="Pfam" id="PF00482">
    <property type="entry name" value="T2SSF"/>
    <property type="match status" value="2"/>
</dbReference>
<feature type="transmembrane region" description="Helical" evidence="11">
    <location>
        <begin position="213"/>
        <end position="233"/>
    </location>
</feature>
<comment type="similarity">
    <text evidence="3 10">Belongs to the GSP F family.</text>
</comment>
<feature type="transmembrane region" description="Helical" evidence="11">
    <location>
        <begin position="367"/>
        <end position="387"/>
    </location>
</feature>
<comment type="function">
    <text evidence="1">Component of the type II secretion system inner membrane complex required for the energy-dependent secretion of extracellular factors such as proteases and toxins from the periplasm.</text>
</comment>
<dbReference type="InterPro" id="IPR042094">
    <property type="entry name" value="T2SS_GspF_sf"/>
</dbReference>
<keyword evidence="7 11" id="KW-1133">Transmembrane helix</keyword>
<comment type="subcellular location">
    <subcellularLocation>
        <location evidence="2 10">Cell membrane</location>
        <topology evidence="2 10">Multi-pass membrane protein</topology>
    </subcellularLocation>
</comment>
<evidence type="ECO:0000256" key="2">
    <source>
        <dbReference type="ARBA" id="ARBA00004651"/>
    </source>
</evidence>
<evidence type="ECO:0000256" key="4">
    <source>
        <dbReference type="ARBA" id="ARBA00022448"/>
    </source>
</evidence>
<comment type="caution">
    <text evidence="13">The sequence shown here is derived from an EMBL/GenBank/DDBJ whole genome shotgun (WGS) entry which is preliminary data.</text>
</comment>
<dbReference type="InterPro" id="IPR018076">
    <property type="entry name" value="T2SS_GspF_dom"/>
</dbReference>
<keyword evidence="14" id="KW-1185">Reference proteome</keyword>
<dbReference type="Proteomes" id="UP000722121">
    <property type="component" value="Unassembled WGS sequence"/>
</dbReference>
<dbReference type="PANTHER" id="PTHR30012">
    <property type="entry name" value="GENERAL SECRETION PATHWAY PROTEIN"/>
    <property type="match status" value="1"/>
</dbReference>
<sequence>MATFTYKAVEAGSKKIHGTVEANGKRDAIARLSNNGLILVHIAEIATTRSRQNLKAQDLYTFTLELSVLLRAGIPLYESLDTIQHNHTDDKKHALYLAIAKSIKKGSSLANALTEHPETFDNRYCAIVYAGETTGTLEQALEQLSSLLNKQIQLQRKLSTAMIYPAILATCSLFVVAILLLFVVPAMEPIIGQGSSHILTRIVVALSHLITSYWHFLLGGLALLSLTVVSKLYRKQTRSLLFNKIALRLPILKTVALQNALLRFFNTMATLLAAGVPFLDSLRLSRGTLGFAPLERLIQKAEQGVLEGRSLSNELALSLLIPPMIKRMIAVGESSGNMGGMMNEISQMQQTQLEKSLNRITQLAQPVLIFTMGVVVAIVMLAILLPLTEVGTILHME</sequence>
<name>A0ABS3ARX8_9BACT</name>
<dbReference type="InterPro" id="IPR003004">
    <property type="entry name" value="GspF/PilC"/>
</dbReference>
<dbReference type="PANTHER" id="PTHR30012:SF0">
    <property type="entry name" value="TYPE II SECRETION SYSTEM PROTEIN F-RELATED"/>
    <property type="match status" value="1"/>
</dbReference>
<evidence type="ECO:0000256" key="7">
    <source>
        <dbReference type="ARBA" id="ARBA00022989"/>
    </source>
</evidence>
<dbReference type="EMBL" id="JAFITR010000068">
    <property type="protein sequence ID" value="MBN4067125.1"/>
    <property type="molecule type" value="Genomic_DNA"/>
</dbReference>
<dbReference type="InterPro" id="IPR001992">
    <property type="entry name" value="T2SS_GspF/T4SS_PilC_CS"/>
</dbReference>
<evidence type="ECO:0000313" key="14">
    <source>
        <dbReference type="Proteomes" id="UP000722121"/>
    </source>
</evidence>
<proteinExistence type="inferred from homology"/>
<dbReference type="PRINTS" id="PR00812">
    <property type="entry name" value="BCTERIALGSPF"/>
</dbReference>
<keyword evidence="8 11" id="KW-0472">Membrane</keyword>
<gene>
    <name evidence="13" type="ORF">JYU14_03475</name>
</gene>
<keyword evidence="4 10" id="KW-0813">Transport</keyword>
<keyword evidence="6 10" id="KW-0812">Transmembrane</keyword>